<keyword evidence="6" id="KW-0406">Ion transport</keyword>
<gene>
    <name evidence="10" type="ORF">THAOC_03918</name>
</gene>
<dbReference type="PANTHER" id="PTHR33281">
    <property type="entry name" value="UPF0187 PROTEIN YNEE"/>
    <property type="match status" value="1"/>
</dbReference>
<evidence type="ECO:0000256" key="4">
    <source>
        <dbReference type="ARBA" id="ARBA00022692"/>
    </source>
</evidence>
<keyword evidence="7 9" id="KW-0472">Membrane</keyword>
<evidence type="ECO:0000256" key="9">
    <source>
        <dbReference type="SAM" id="Phobius"/>
    </source>
</evidence>
<dbReference type="Pfam" id="PF25539">
    <property type="entry name" value="Bestrophin_2"/>
    <property type="match status" value="1"/>
</dbReference>
<dbReference type="Proteomes" id="UP000266841">
    <property type="component" value="Unassembled WGS sequence"/>
</dbReference>
<dbReference type="OrthoDB" id="46391at2759"/>
<feature type="region of interest" description="Disordered" evidence="8">
    <location>
        <begin position="33"/>
        <end position="99"/>
    </location>
</feature>
<accession>K0TA53</accession>
<feature type="compositionally biased region" description="Polar residues" evidence="8">
    <location>
        <begin position="33"/>
        <end position="42"/>
    </location>
</feature>
<dbReference type="InterPro" id="IPR044669">
    <property type="entry name" value="YneE/VCCN1/2-like"/>
</dbReference>
<dbReference type="GO" id="GO:0005886">
    <property type="term" value="C:plasma membrane"/>
    <property type="evidence" value="ECO:0007669"/>
    <property type="project" value="UniProtKB-SubCell"/>
</dbReference>
<evidence type="ECO:0000256" key="6">
    <source>
        <dbReference type="ARBA" id="ARBA00023065"/>
    </source>
</evidence>
<evidence type="ECO:0000256" key="1">
    <source>
        <dbReference type="ARBA" id="ARBA00004651"/>
    </source>
</evidence>
<name>K0TA53_THAOC</name>
<evidence type="ECO:0000256" key="3">
    <source>
        <dbReference type="ARBA" id="ARBA00022475"/>
    </source>
</evidence>
<evidence type="ECO:0000313" key="10">
    <source>
        <dbReference type="EMBL" id="EJK74405.1"/>
    </source>
</evidence>
<sequence>MGFNYLTPAPFWINARNPTDLRFLRLTAVDSSSRVSGGTTVRDTPFGHWSPPREPLSHHGGTGEDGRDLCPKGAGDLRGPRSAVHGGDNSDDARPSPSSVVFADRSAHRFPSQMQGTASSTVNKVVPPVNQLVHVVGRGDAQRGAYRREGDGAHRRGGRGRGSHYASSLLPSHDARRDKEVYLPDPVQVAGRPSTSHRIISLLLALRWSPQVKTAAAYSKKMAALSSSSGSSNVPLDDEYDDMERGSTSASTEDADYEQPPERSPVVKKARLRRASFSVAVAEPAWNKIRGRNGSDARLAGPDGRVGGGRTPKDGTEFFLTLLSESLDGSKVFVAGSVLSLSAWSVLCALFSGWLAGLANDGVPRAERWLEHIQECNSAIRVLGEGRKKEGGRYREACYERWWQAHLHWGDMISKCLDLTIMNRRWVAHRALGDKLSRWIIVYAYASKALLRGSSLGAADDVDGPGLVDRGILSREELDAVCDSPCWQPYFAIEMIRAVLVEAHKVPGGRGITFDETNKIHGQVFRCFDGVIKEMTALVGDNIRTRSSGLPASYDAITTMSFYVFFGLAAFVWSAGVGWMTPVIVATASFLTVLLIVMGSNLVDPFGFDKVDIPMEEFCETIEAQVHAIDERSRSGIVNKLSSAPLSLRTVVRRATFHMDVLKRSATKNQ</sequence>
<feature type="compositionally biased region" description="Basic and acidic residues" evidence="8">
    <location>
        <begin position="55"/>
        <end position="70"/>
    </location>
</feature>
<keyword evidence="11" id="KW-1185">Reference proteome</keyword>
<dbReference type="EMBL" id="AGNL01003698">
    <property type="protein sequence ID" value="EJK74405.1"/>
    <property type="molecule type" value="Genomic_DNA"/>
</dbReference>
<dbReference type="PANTHER" id="PTHR33281:SF19">
    <property type="entry name" value="VOLTAGE-DEPENDENT ANION CHANNEL-FORMING PROTEIN YNEE"/>
    <property type="match status" value="1"/>
</dbReference>
<dbReference type="AlphaFoldDB" id="K0TA53"/>
<evidence type="ECO:0000313" key="11">
    <source>
        <dbReference type="Proteomes" id="UP000266841"/>
    </source>
</evidence>
<dbReference type="GO" id="GO:0005254">
    <property type="term" value="F:chloride channel activity"/>
    <property type="evidence" value="ECO:0007669"/>
    <property type="project" value="InterPro"/>
</dbReference>
<keyword evidence="4 9" id="KW-0812">Transmembrane</keyword>
<keyword evidence="5 9" id="KW-1133">Transmembrane helix</keyword>
<comment type="caution">
    <text evidence="10">The sequence shown here is derived from an EMBL/GenBank/DDBJ whole genome shotgun (WGS) entry which is preliminary data.</text>
</comment>
<feature type="transmembrane region" description="Helical" evidence="9">
    <location>
        <begin position="579"/>
        <end position="598"/>
    </location>
</feature>
<proteinExistence type="predicted"/>
<evidence type="ECO:0000256" key="2">
    <source>
        <dbReference type="ARBA" id="ARBA00022448"/>
    </source>
</evidence>
<protein>
    <submittedName>
        <fullName evidence="10">Uncharacterized protein</fullName>
    </submittedName>
</protein>
<evidence type="ECO:0000256" key="8">
    <source>
        <dbReference type="SAM" id="MobiDB-lite"/>
    </source>
</evidence>
<feature type="transmembrane region" description="Helical" evidence="9">
    <location>
        <begin position="552"/>
        <end position="573"/>
    </location>
</feature>
<feature type="region of interest" description="Disordered" evidence="8">
    <location>
        <begin position="137"/>
        <end position="179"/>
    </location>
</feature>
<organism evidence="10 11">
    <name type="scientific">Thalassiosira oceanica</name>
    <name type="common">Marine diatom</name>
    <dbReference type="NCBI Taxonomy" id="159749"/>
    <lineage>
        <taxon>Eukaryota</taxon>
        <taxon>Sar</taxon>
        <taxon>Stramenopiles</taxon>
        <taxon>Ochrophyta</taxon>
        <taxon>Bacillariophyta</taxon>
        <taxon>Coscinodiscophyceae</taxon>
        <taxon>Thalassiosirophycidae</taxon>
        <taxon>Thalassiosirales</taxon>
        <taxon>Thalassiosiraceae</taxon>
        <taxon>Thalassiosira</taxon>
    </lineage>
</organism>
<keyword evidence="2" id="KW-0813">Transport</keyword>
<dbReference type="eggNOG" id="ENOG502QWYK">
    <property type="taxonomic scope" value="Eukaryota"/>
</dbReference>
<comment type="subcellular location">
    <subcellularLocation>
        <location evidence="1">Cell membrane</location>
        <topology evidence="1">Multi-pass membrane protein</topology>
    </subcellularLocation>
</comment>
<keyword evidence="3" id="KW-1003">Cell membrane</keyword>
<reference evidence="10 11" key="1">
    <citation type="journal article" date="2012" name="Genome Biol.">
        <title>Genome and low-iron response of an oceanic diatom adapted to chronic iron limitation.</title>
        <authorList>
            <person name="Lommer M."/>
            <person name="Specht M."/>
            <person name="Roy A.S."/>
            <person name="Kraemer L."/>
            <person name="Andreson R."/>
            <person name="Gutowska M.A."/>
            <person name="Wolf J."/>
            <person name="Bergner S.V."/>
            <person name="Schilhabel M.B."/>
            <person name="Klostermeier U.C."/>
            <person name="Beiko R.G."/>
            <person name="Rosenstiel P."/>
            <person name="Hippler M."/>
            <person name="Laroche J."/>
        </authorList>
    </citation>
    <scope>NUCLEOTIDE SEQUENCE [LARGE SCALE GENOMIC DNA]</scope>
    <source>
        <strain evidence="10 11">CCMP1005</strain>
    </source>
</reference>
<feature type="compositionally biased region" description="Low complexity" evidence="8">
    <location>
        <begin position="223"/>
        <end position="232"/>
    </location>
</feature>
<feature type="region of interest" description="Disordered" evidence="8">
    <location>
        <begin position="223"/>
        <end position="265"/>
    </location>
</feature>
<evidence type="ECO:0000256" key="7">
    <source>
        <dbReference type="ARBA" id="ARBA00023136"/>
    </source>
</evidence>
<evidence type="ECO:0000256" key="5">
    <source>
        <dbReference type="ARBA" id="ARBA00022989"/>
    </source>
</evidence>